<sequence length="536" mass="58532">MDNKIAPAPAPLEVFIEPTISVQEGTVELAELKERFNVWSTIGMAYALIATPLGIGSYLVFTLGVGGSPYFIYGYIFVAIMQLAVCSSLAEISAVFPHASGEDAMLDLQVDLLTQWLPGQIFWVAALAPPRLSRGLSYCNGAFTLLAWTFATTGCFVFTGQMFVAFATILNEQYQIQTYQVFLLAIASALLSLVFNIWLFNWIPAIAKFFVVFINAGTVYLFVALLVRAQPKATASAVFTEVVNETGWASKGLVFCLNVLPGSASVTVFDAAAHMAEELPHPEKQVPQVMIFTSLLCALGGFIMIIVYLFCTTNPAALLEPIGGQPIFQLFLDAFRSKPLLVIAALIFCAVFVFANISFVTTLSRVLWSFAKHHGTPFSEFLGHVHPNSQIPVNAVCVCTLVTGLICLLDFGPALILNACFGASSICGAVSYGMPIWCLIFKGRGDFPEKRHYSMGKFGLLVNLVAVLWQIFQVIFLTFPLYYPVTSSNMNYASAVMGVGAIVFAINWVLHSRRCYEQPKPLFVAALHGNLTRKDA</sequence>
<gene>
    <name evidence="7" type="ORF">AYO20_03094</name>
</gene>
<feature type="transmembrane region" description="Helical" evidence="6">
    <location>
        <begin position="289"/>
        <end position="310"/>
    </location>
</feature>
<evidence type="ECO:0000313" key="8">
    <source>
        <dbReference type="Proteomes" id="UP000185904"/>
    </source>
</evidence>
<feature type="transmembrane region" description="Helical" evidence="6">
    <location>
        <begin position="415"/>
        <end position="440"/>
    </location>
</feature>
<feature type="transmembrane region" description="Helical" evidence="6">
    <location>
        <begin position="460"/>
        <end position="483"/>
    </location>
</feature>
<organism evidence="7 8">
    <name type="scientific">Fonsecaea nubica</name>
    <dbReference type="NCBI Taxonomy" id="856822"/>
    <lineage>
        <taxon>Eukaryota</taxon>
        <taxon>Fungi</taxon>
        <taxon>Dikarya</taxon>
        <taxon>Ascomycota</taxon>
        <taxon>Pezizomycotina</taxon>
        <taxon>Eurotiomycetes</taxon>
        <taxon>Chaetothyriomycetidae</taxon>
        <taxon>Chaetothyriales</taxon>
        <taxon>Herpotrichiellaceae</taxon>
        <taxon>Fonsecaea</taxon>
    </lineage>
</organism>
<evidence type="ECO:0000256" key="1">
    <source>
        <dbReference type="ARBA" id="ARBA00004141"/>
    </source>
</evidence>
<keyword evidence="5 6" id="KW-0472">Membrane</keyword>
<evidence type="ECO:0000256" key="5">
    <source>
        <dbReference type="ARBA" id="ARBA00023136"/>
    </source>
</evidence>
<comment type="subcellular location">
    <subcellularLocation>
        <location evidence="1">Membrane</location>
        <topology evidence="1">Multi-pass membrane protein</topology>
    </subcellularLocation>
</comment>
<name>A0A178D7E3_9EURO</name>
<keyword evidence="3 6" id="KW-0812">Transmembrane</keyword>
<keyword evidence="8" id="KW-1185">Reference proteome</keyword>
<evidence type="ECO:0000313" key="7">
    <source>
        <dbReference type="EMBL" id="OAL37587.1"/>
    </source>
</evidence>
<keyword evidence="2" id="KW-0813">Transport</keyword>
<dbReference type="RefSeq" id="XP_022502599.1">
    <property type="nucleotide sequence ID" value="XM_022641397.1"/>
</dbReference>
<dbReference type="PANTHER" id="PTHR45649:SF16">
    <property type="entry name" value="7-KETO 8-AMINOPELARGONIC ACID TRANSPORTER"/>
    <property type="match status" value="1"/>
</dbReference>
<accession>A0A178D7E3</accession>
<dbReference type="InterPro" id="IPR002293">
    <property type="entry name" value="AA/rel_permease1"/>
</dbReference>
<evidence type="ECO:0000256" key="3">
    <source>
        <dbReference type="ARBA" id="ARBA00022692"/>
    </source>
</evidence>
<feature type="transmembrane region" description="Helical" evidence="6">
    <location>
        <begin position="206"/>
        <end position="227"/>
    </location>
</feature>
<evidence type="ECO:0000256" key="2">
    <source>
        <dbReference type="ARBA" id="ARBA00022448"/>
    </source>
</evidence>
<dbReference type="Gene3D" id="1.20.1740.10">
    <property type="entry name" value="Amino acid/polyamine transporter I"/>
    <property type="match status" value="1"/>
</dbReference>
<dbReference type="Proteomes" id="UP000185904">
    <property type="component" value="Unassembled WGS sequence"/>
</dbReference>
<feature type="transmembrane region" description="Helical" evidence="6">
    <location>
        <begin position="340"/>
        <end position="370"/>
    </location>
</feature>
<dbReference type="AlphaFoldDB" id="A0A178D7E3"/>
<feature type="transmembrane region" description="Helical" evidence="6">
    <location>
        <begin position="38"/>
        <end position="60"/>
    </location>
</feature>
<feature type="transmembrane region" description="Helical" evidence="6">
    <location>
        <begin position="146"/>
        <end position="169"/>
    </location>
</feature>
<evidence type="ECO:0000256" key="4">
    <source>
        <dbReference type="ARBA" id="ARBA00022989"/>
    </source>
</evidence>
<comment type="caution">
    <text evidence="7">The sequence shown here is derived from an EMBL/GenBank/DDBJ whole genome shotgun (WGS) entry which is preliminary data.</text>
</comment>
<evidence type="ECO:0000256" key="6">
    <source>
        <dbReference type="SAM" id="Phobius"/>
    </source>
</evidence>
<dbReference type="Pfam" id="PF13520">
    <property type="entry name" value="AA_permease_2"/>
    <property type="match status" value="1"/>
</dbReference>
<dbReference type="PIRSF" id="PIRSF006060">
    <property type="entry name" value="AA_transporter"/>
    <property type="match status" value="1"/>
</dbReference>
<dbReference type="GO" id="GO:0022857">
    <property type="term" value="F:transmembrane transporter activity"/>
    <property type="evidence" value="ECO:0007669"/>
    <property type="project" value="InterPro"/>
</dbReference>
<reference evidence="7 8" key="1">
    <citation type="submission" date="2016-03" db="EMBL/GenBank/DDBJ databases">
        <title>The draft genome sequence of Fonsecaea nubica causative agent of cutaneous subcutaneous infection in human host.</title>
        <authorList>
            <person name="Costa F."/>
            <person name="Sybren D.H."/>
            <person name="Raittz R.T."/>
            <person name="Weiss V.A."/>
            <person name="Leao A.C."/>
            <person name="Gomes R."/>
            <person name="De Souza E.M."/>
            <person name="Pedrosa F.O."/>
            <person name="Steffens M.B."/>
            <person name="Bombassaro A."/>
            <person name="Tadra-Sfeir M.Z."/>
            <person name="Moreno L.F."/>
            <person name="Najafzadeh M.J."/>
            <person name="Felipe M.S."/>
            <person name="Teixeira M."/>
            <person name="Sun J."/>
            <person name="Xi L."/>
            <person name="Castro M.A."/>
            <person name="Vicente V.A."/>
        </authorList>
    </citation>
    <scope>NUCLEOTIDE SEQUENCE [LARGE SCALE GENOMIC DNA]</scope>
    <source>
        <strain evidence="7 8">CBS 269.64</strain>
    </source>
</reference>
<dbReference type="GeneID" id="34586516"/>
<protein>
    <recommendedName>
        <fullName evidence="9">Amino acid permease/ SLC12A domain-containing protein</fullName>
    </recommendedName>
</protein>
<evidence type="ECO:0008006" key="9">
    <source>
        <dbReference type="Google" id="ProtNLM"/>
    </source>
</evidence>
<proteinExistence type="predicted"/>
<feature type="transmembrane region" description="Helical" evidence="6">
    <location>
        <begin position="181"/>
        <end position="200"/>
    </location>
</feature>
<feature type="transmembrane region" description="Helical" evidence="6">
    <location>
        <begin position="72"/>
        <end position="96"/>
    </location>
</feature>
<dbReference type="GO" id="GO:0016020">
    <property type="term" value="C:membrane"/>
    <property type="evidence" value="ECO:0007669"/>
    <property type="project" value="UniProtKB-SubCell"/>
</dbReference>
<dbReference type="EMBL" id="LVCJ01000014">
    <property type="protein sequence ID" value="OAL37587.1"/>
    <property type="molecule type" value="Genomic_DNA"/>
</dbReference>
<dbReference type="OrthoDB" id="2417308at2759"/>
<feature type="transmembrane region" description="Helical" evidence="6">
    <location>
        <begin position="489"/>
        <end position="510"/>
    </location>
</feature>
<dbReference type="PANTHER" id="PTHR45649">
    <property type="entry name" value="AMINO-ACID PERMEASE BAT1"/>
    <property type="match status" value="1"/>
</dbReference>
<keyword evidence="4 6" id="KW-1133">Transmembrane helix</keyword>